<protein>
    <recommendedName>
        <fullName evidence="4">Cyclin N-terminal domain-containing protein</fullName>
    </recommendedName>
</protein>
<evidence type="ECO:0000256" key="1">
    <source>
        <dbReference type="SAM" id="MobiDB-lite"/>
    </source>
</evidence>
<feature type="region of interest" description="Disordered" evidence="1">
    <location>
        <begin position="498"/>
        <end position="519"/>
    </location>
</feature>
<sequence length="644" mass="69990">MPAVPSYAPRGQATRGQSRHRPQRVPVFRNDNWPPRPPAQPLPAPSFLGSPDSDTLLRALPTPSFVTPPEDIPPKPAAPSKAIIAASAVPLADWFADVVWALYLGPVQSAATGTNSGLAGADKAPQPLVAFVHAVLSQTLASPQCAALGLYYLVRLPVRIGSAAVRSAAPLWNVALDADGHTAYTSVQDRERAARAGFVAELYGPGGEDVPYRLAALALMLGNKWLDDHTFTNKTWHEVTHLSLARLTALEQRALECFNYSLGVPNDEWRAWLGVLKEGAQGSLALVPSSTMSTLAIQVMERLEKEEEVLSGGVGAGVVDVMSTTTITSTTTARGKGVIGDRRGSVSSTTATQPSLAISIPSNPPVVAPASATEMELDELEMEQVEIDIDLDDGGPVPDELRRPVKVRLGAAGEVREKDMWARGKDAWDEMERKDSLVERGAWGKAVGKESSWKASKEASWGKTSWGTKHKETWDFMDEDQDEWERAIRAAGLMDDQHDLSARSGPKPVGSEIRNPKPVGSEIRNRAVRPRVELYDSRMHGHGRGYAYPDYSSAYHYGREYPDYSAAYKGDNPVGYKGYDTIGKGTYEYPAKGVYYPSYEAVPHDVYEPGCVYESRPQAYNYGCPRQVNVSVPSWVKSSGCVLG</sequence>
<evidence type="ECO:0000313" key="2">
    <source>
        <dbReference type="EMBL" id="CAE6371050.1"/>
    </source>
</evidence>
<dbReference type="CDD" id="cd20557">
    <property type="entry name" value="CYCLIN_ScPCL1-like"/>
    <property type="match status" value="1"/>
</dbReference>
<feature type="compositionally biased region" description="Polar residues" evidence="1">
    <location>
        <begin position="345"/>
        <end position="356"/>
    </location>
</feature>
<dbReference type="GO" id="GO:0005634">
    <property type="term" value="C:nucleus"/>
    <property type="evidence" value="ECO:0007669"/>
    <property type="project" value="TreeGrafter"/>
</dbReference>
<dbReference type="EMBL" id="CAJMWR010000354">
    <property type="protein sequence ID" value="CAE6371050.1"/>
    <property type="molecule type" value="Genomic_DNA"/>
</dbReference>
<dbReference type="PANTHER" id="PTHR15615">
    <property type="match status" value="1"/>
</dbReference>
<dbReference type="InterPro" id="IPR013922">
    <property type="entry name" value="Cyclin_PHO80-like"/>
</dbReference>
<proteinExistence type="predicted"/>
<gene>
    <name evidence="2" type="ORF">RDB_LOCUS19150</name>
</gene>
<dbReference type="GO" id="GO:0000307">
    <property type="term" value="C:cyclin-dependent protein kinase holoenzyme complex"/>
    <property type="evidence" value="ECO:0007669"/>
    <property type="project" value="TreeGrafter"/>
</dbReference>
<dbReference type="AlphaFoldDB" id="A0A8H2WHB3"/>
<dbReference type="Gene3D" id="1.10.472.10">
    <property type="entry name" value="Cyclin-like"/>
    <property type="match status" value="1"/>
</dbReference>
<feature type="region of interest" description="Disordered" evidence="1">
    <location>
        <begin position="332"/>
        <end position="362"/>
    </location>
</feature>
<evidence type="ECO:0000313" key="3">
    <source>
        <dbReference type="Proteomes" id="UP000663840"/>
    </source>
</evidence>
<name>A0A8H2WHB3_9AGAM</name>
<dbReference type="PANTHER" id="PTHR15615:SF27">
    <property type="entry name" value="PHO85 CYCLIN CLG1"/>
    <property type="match status" value="1"/>
</dbReference>
<feature type="region of interest" description="Disordered" evidence="1">
    <location>
        <begin position="1"/>
        <end position="53"/>
    </location>
</feature>
<evidence type="ECO:0008006" key="4">
    <source>
        <dbReference type="Google" id="ProtNLM"/>
    </source>
</evidence>
<dbReference type="GO" id="GO:0016538">
    <property type="term" value="F:cyclin-dependent protein serine/threonine kinase regulator activity"/>
    <property type="evidence" value="ECO:0007669"/>
    <property type="project" value="TreeGrafter"/>
</dbReference>
<reference evidence="2" key="1">
    <citation type="submission" date="2021-01" db="EMBL/GenBank/DDBJ databases">
        <authorList>
            <person name="Kaushik A."/>
        </authorList>
    </citation>
    <scope>NUCLEOTIDE SEQUENCE</scope>
    <source>
        <strain evidence="2">AG1-1A</strain>
    </source>
</reference>
<feature type="compositionally biased region" description="Pro residues" evidence="1">
    <location>
        <begin position="34"/>
        <end position="44"/>
    </location>
</feature>
<comment type="caution">
    <text evidence="2">The sequence shown here is derived from an EMBL/GenBank/DDBJ whole genome shotgun (WGS) entry which is preliminary data.</text>
</comment>
<dbReference type="GO" id="GO:0019901">
    <property type="term" value="F:protein kinase binding"/>
    <property type="evidence" value="ECO:0007669"/>
    <property type="project" value="InterPro"/>
</dbReference>
<organism evidence="2 3">
    <name type="scientific">Rhizoctonia solani</name>
    <dbReference type="NCBI Taxonomy" id="456999"/>
    <lineage>
        <taxon>Eukaryota</taxon>
        <taxon>Fungi</taxon>
        <taxon>Dikarya</taxon>
        <taxon>Basidiomycota</taxon>
        <taxon>Agaricomycotina</taxon>
        <taxon>Agaricomycetes</taxon>
        <taxon>Cantharellales</taxon>
        <taxon>Ceratobasidiaceae</taxon>
        <taxon>Rhizoctonia</taxon>
    </lineage>
</organism>
<accession>A0A8H2WHB3</accession>
<dbReference type="Proteomes" id="UP000663840">
    <property type="component" value="Unassembled WGS sequence"/>
</dbReference>
<feature type="region of interest" description="Disordered" evidence="1">
    <location>
        <begin position="58"/>
        <end position="77"/>
    </location>
</feature>